<dbReference type="SUPFAM" id="SSF53223">
    <property type="entry name" value="Aminoacid dehydrogenase-like, N-terminal domain"/>
    <property type="match status" value="1"/>
</dbReference>
<dbReference type="InterPro" id="IPR020867">
    <property type="entry name" value="THF_DH/CycHdrlase_CS"/>
</dbReference>
<feature type="domain" description="Tetrahydrofolate dehydrogenase/cyclohydrolase NAD(P)-binding" evidence="13">
    <location>
        <begin position="124"/>
        <end position="264"/>
    </location>
</feature>
<comment type="catalytic activity">
    <reaction evidence="11">
        <text>(6R)-5,10-methenyltetrahydrofolate + H2O = (6R)-10-formyltetrahydrofolate + H(+)</text>
        <dbReference type="Rhea" id="RHEA:23700"/>
        <dbReference type="ChEBI" id="CHEBI:15377"/>
        <dbReference type="ChEBI" id="CHEBI:15378"/>
        <dbReference type="ChEBI" id="CHEBI:57455"/>
        <dbReference type="ChEBI" id="CHEBI:195366"/>
        <dbReference type="EC" id="3.5.4.9"/>
    </reaction>
</comment>
<organism evidence="14 15">
    <name type="scientific">Mycoplasmoides pneumoniae (strain ATCC 15531 / DSM 23978 / CIP 103766 / NBRC 14401 / NCTC 10119 / FH)</name>
    <name type="common">Mycoplasma pneumoniae</name>
    <dbReference type="NCBI Taxonomy" id="722438"/>
    <lineage>
        <taxon>Bacteria</taxon>
        <taxon>Bacillati</taxon>
        <taxon>Mycoplasmatota</taxon>
        <taxon>Mycoplasmoidales</taxon>
        <taxon>Mycoplasmoidaceae</taxon>
        <taxon>Mycoplasmoides</taxon>
    </lineage>
</organism>
<reference evidence="14 15" key="1">
    <citation type="journal article" date="2010" name="Appl. Environ. Microbiol.">
        <title>Targeted chromosomal knockouts in Mycoplasma pneumoniae.</title>
        <authorList>
            <person name="Krishnakumar R."/>
            <person name="Assad-Garcia N."/>
            <person name="Benders G.A."/>
            <person name="Phan Q."/>
            <person name="Montague M.G."/>
            <person name="Glass J.I."/>
        </authorList>
    </citation>
    <scope>NUCLEOTIDE SEQUENCE [LARGE SCALE GENOMIC DNA]</scope>
    <source>
        <strain evidence="15">ATCC 15531 / DSM 22911 / NBRC 14401 / NCTC 10119 / FH</strain>
    </source>
</reference>
<accession>A0A0H3DMQ0</accession>
<dbReference type="SUPFAM" id="SSF51735">
    <property type="entry name" value="NAD(P)-binding Rossmann-fold domains"/>
    <property type="match status" value="1"/>
</dbReference>
<evidence type="ECO:0000256" key="4">
    <source>
        <dbReference type="ARBA" id="ARBA00022755"/>
    </source>
</evidence>
<dbReference type="Proteomes" id="UP000007756">
    <property type="component" value="Chromosome"/>
</dbReference>
<evidence type="ECO:0000256" key="7">
    <source>
        <dbReference type="ARBA" id="ARBA00023002"/>
    </source>
</evidence>
<keyword evidence="6 11" id="KW-0521">NADP</keyword>
<keyword evidence="2 11" id="KW-0554">One-carbon metabolism</keyword>
<dbReference type="PANTHER" id="PTHR48099:SF5">
    <property type="entry name" value="C-1-TETRAHYDROFOLATE SYNTHASE, CYTOPLASMIC"/>
    <property type="match status" value="1"/>
</dbReference>
<dbReference type="GeneID" id="66609344"/>
<name>A0A0H3DMQ0_MYCPB</name>
<comment type="similarity">
    <text evidence="11">Belongs to the tetrahydrofolate dehydrogenase/cyclohydrolase family.</text>
</comment>
<dbReference type="InterPro" id="IPR020631">
    <property type="entry name" value="THF_DH/CycHdrlase_NAD-bd_dom"/>
</dbReference>
<evidence type="ECO:0000259" key="13">
    <source>
        <dbReference type="Pfam" id="PF02882"/>
    </source>
</evidence>
<protein>
    <recommendedName>
        <fullName evidence="11">Bifunctional protein FolD</fullName>
    </recommendedName>
    <domain>
        <recommendedName>
            <fullName evidence="11">Methylenetetrahydrofolate dehydrogenase</fullName>
            <ecNumber evidence="11">1.5.1.5</ecNumber>
        </recommendedName>
    </domain>
    <domain>
        <recommendedName>
            <fullName evidence="11">Methenyltetrahydrofolate cyclohydrolase</fullName>
            <ecNumber evidence="11">3.5.4.9</ecNumber>
        </recommendedName>
    </domain>
</protein>
<keyword evidence="4 11" id="KW-0658">Purine biosynthesis</keyword>
<dbReference type="PRINTS" id="PR00085">
    <property type="entry name" value="THFDHDRGNASE"/>
</dbReference>
<keyword evidence="3 11" id="KW-0028">Amino-acid biosynthesis</keyword>
<keyword evidence="8 11" id="KW-0368">Histidine biosynthesis</keyword>
<evidence type="ECO:0000259" key="12">
    <source>
        <dbReference type="Pfam" id="PF00763"/>
    </source>
</evidence>
<evidence type="ECO:0000256" key="1">
    <source>
        <dbReference type="ARBA" id="ARBA00004777"/>
    </source>
</evidence>
<dbReference type="PROSITE" id="PS00767">
    <property type="entry name" value="THF_DHG_CYH_2"/>
    <property type="match status" value="1"/>
</dbReference>
<evidence type="ECO:0000256" key="5">
    <source>
        <dbReference type="ARBA" id="ARBA00022801"/>
    </source>
</evidence>
<dbReference type="AlphaFoldDB" id="A0A0H3DMQ0"/>
<dbReference type="GO" id="GO:0004477">
    <property type="term" value="F:methenyltetrahydrofolate cyclohydrolase activity"/>
    <property type="evidence" value="ECO:0007669"/>
    <property type="project" value="UniProtKB-UniRule"/>
</dbReference>
<evidence type="ECO:0000313" key="14">
    <source>
        <dbReference type="EMBL" id="ADK87012.1"/>
    </source>
</evidence>
<feature type="binding site" evidence="11">
    <location>
        <position position="215"/>
    </location>
    <ligand>
        <name>NADP(+)</name>
        <dbReference type="ChEBI" id="CHEBI:58349"/>
    </ligand>
</feature>
<dbReference type="InterPro" id="IPR046346">
    <property type="entry name" value="Aminoacid_DH-like_N_sf"/>
</dbReference>
<comment type="subunit">
    <text evidence="11">Homodimer.</text>
</comment>
<dbReference type="EMBL" id="CP002077">
    <property type="protein sequence ID" value="ADK87012.1"/>
    <property type="molecule type" value="Genomic_DNA"/>
</dbReference>
<evidence type="ECO:0000313" key="15">
    <source>
        <dbReference type="Proteomes" id="UP000007756"/>
    </source>
</evidence>
<dbReference type="InterPro" id="IPR020630">
    <property type="entry name" value="THF_DH/CycHdrlase_cat_dom"/>
</dbReference>
<dbReference type="eggNOG" id="COG0190">
    <property type="taxonomic scope" value="Bacteria"/>
</dbReference>
<dbReference type="GO" id="GO:0000105">
    <property type="term" value="P:L-histidine biosynthetic process"/>
    <property type="evidence" value="ECO:0007669"/>
    <property type="project" value="UniProtKB-KW"/>
</dbReference>
<keyword evidence="9 11" id="KW-0486">Methionine biosynthesis</keyword>
<evidence type="ECO:0000256" key="11">
    <source>
        <dbReference type="HAMAP-Rule" id="MF_01576"/>
    </source>
</evidence>
<dbReference type="PATRIC" id="fig|722438.3.peg.18"/>
<dbReference type="HAMAP" id="MF_01576">
    <property type="entry name" value="THF_DHG_CYH"/>
    <property type="match status" value="1"/>
</dbReference>
<dbReference type="Gene3D" id="3.40.50.720">
    <property type="entry name" value="NAD(P)-binding Rossmann-like Domain"/>
    <property type="match status" value="1"/>
</dbReference>
<dbReference type="KEGG" id="mpj:MPNE_0018"/>
<gene>
    <name evidence="11 14" type="primary">folD</name>
    <name evidence="14" type="ordered locus">MPNE_0018</name>
</gene>
<dbReference type="GO" id="GO:0005829">
    <property type="term" value="C:cytosol"/>
    <property type="evidence" value="ECO:0007669"/>
    <property type="project" value="TreeGrafter"/>
</dbReference>
<dbReference type="InterPro" id="IPR000672">
    <property type="entry name" value="THF_DH/CycHdrlase"/>
</dbReference>
<dbReference type="RefSeq" id="WP_014325285.1">
    <property type="nucleotide sequence ID" value="NZ_CP010546.1"/>
</dbReference>
<evidence type="ECO:0000256" key="6">
    <source>
        <dbReference type="ARBA" id="ARBA00022857"/>
    </source>
</evidence>
<evidence type="ECO:0000256" key="2">
    <source>
        <dbReference type="ARBA" id="ARBA00022563"/>
    </source>
</evidence>
<dbReference type="EC" id="1.5.1.5" evidence="11"/>
<dbReference type="EC" id="3.5.4.9" evidence="11"/>
<dbReference type="UniPathway" id="UPA00193"/>
<dbReference type="Gene3D" id="3.40.50.10860">
    <property type="entry name" value="Leucine Dehydrogenase, chain A, domain 1"/>
    <property type="match status" value="1"/>
</dbReference>
<dbReference type="PaxDb" id="722438-MPNE_0018"/>
<dbReference type="PANTHER" id="PTHR48099">
    <property type="entry name" value="C-1-TETRAHYDROFOLATE SYNTHASE, CYTOPLASMIC-RELATED"/>
    <property type="match status" value="1"/>
</dbReference>
<dbReference type="STRING" id="722438.F539_00090"/>
<feature type="domain" description="Tetrahydrofolate dehydrogenase/cyclohydrolase catalytic" evidence="12">
    <location>
        <begin position="4"/>
        <end position="111"/>
    </location>
</feature>
<dbReference type="InterPro" id="IPR036291">
    <property type="entry name" value="NAD(P)-bd_dom_sf"/>
</dbReference>
<evidence type="ECO:0000256" key="10">
    <source>
        <dbReference type="ARBA" id="ARBA00023268"/>
    </source>
</evidence>
<dbReference type="GO" id="GO:0035999">
    <property type="term" value="P:tetrahydrofolate interconversion"/>
    <property type="evidence" value="ECO:0007669"/>
    <property type="project" value="UniProtKB-UniRule"/>
</dbReference>
<comment type="pathway">
    <text evidence="1 11">One-carbon metabolism; tetrahydrofolate interconversion.</text>
</comment>
<dbReference type="PROSITE" id="PS00766">
    <property type="entry name" value="THF_DHG_CYH_1"/>
    <property type="match status" value="1"/>
</dbReference>
<dbReference type="GO" id="GO:0009086">
    <property type="term" value="P:methionine biosynthetic process"/>
    <property type="evidence" value="ECO:0007669"/>
    <property type="project" value="UniProtKB-KW"/>
</dbReference>
<dbReference type="HOGENOM" id="CLU_034045_2_0_14"/>
<comment type="catalytic activity">
    <reaction evidence="11">
        <text>(6R)-5,10-methylene-5,6,7,8-tetrahydrofolate + NADP(+) = (6R)-5,10-methenyltetrahydrofolate + NADPH</text>
        <dbReference type="Rhea" id="RHEA:22812"/>
        <dbReference type="ChEBI" id="CHEBI:15636"/>
        <dbReference type="ChEBI" id="CHEBI:57455"/>
        <dbReference type="ChEBI" id="CHEBI:57783"/>
        <dbReference type="ChEBI" id="CHEBI:58349"/>
        <dbReference type="EC" id="1.5.1.5"/>
    </reaction>
</comment>
<evidence type="ECO:0000256" key="8">
    <source>
        <dbReference type="ARBA" id="ARBA00023102"/>
    </source>
</evidence>
<feature type="binding site" evidence="11">
    <location>
        <begin position="149"/>
        <end position="151"/>
    </location>
    <ligand>
        <name>NADP(+)</name>
        <dbReference type="ChEBI" id="CHEBI:58349"/>
    </ligand>
</feature>
<proteinExistence type="inferred from homology"/>
<keyword evidence="5 11" id="KW-0378">Hydrolase</keyword>
<comment type="function">
    <text evidence="11">Catalyzes the oxidation of 5,10-methylenetetrahydrofolate to 5,10-methenyltetrahydrofolate and then the hydrolysis of 5,10-methenyltetrahydrofolate to 10-formyltetrahydrofolate.</text>
</comment>
<dbReference type="Pfam" id="PF02882">
    <property type="entry name" value="THF_DHG_CYH_C"/>
    <property type="match status" value="1"/>
</dbReference>
<comment type="caution">
    <text evidence="11">Lacks conserved residue(s) required for the propagation of feature annotation.</text>
</comment>
<sequence length="269" mass="30176">MSFDGKQLAHEILLTYKNRDWSQVKLVILQTNNDVSSDAFIRQKMNACNTLGAQSELIKYHESVTEKELLEKIQQLNTDPEVTGIILQLPVYPHLKQNKLLKAIDPYKDVDYLTGNCPLPIRSCVVEAVLILKEHFHHDFTNKQIVVVGLGVTGGGPIFHYLKETGHQVVGCDKHTPNTMELIKTADVVITAIGKPHFFKTTNFKPGVILYDVGVSRNALNKLCGDIDPNGIEKVAKWWSPTPGGVGPFTVLAIMKNLWVLYEAHQRRI</sequence>
<evidence type="ECO:0000256" key="3">
    <source>
        <dbReference type="ARBA" id="ARBA00022605"/>
    </source>
</evidence>
<dbReference type="Pfam" id="PF00763">
    <property type="entry name" value="THF_DHG_CYH"/>
    <property type="match status" value="1"/>
</dbReference>
<evidence type="ECO:0000256" key="9">
    <source>
        <dbReference type="ARBA" id="ARBA00023167"/>
    </source>
</evidence>
<keyword evidence="10 11" id="KW-0511">Multifunctional enzyme</keyword>
<dbReference type="GO" id="GO:0006164">
    <property type="term" value="P:purine nucleotide biosynthetic process"/>
    <property type="evidence" value="ECO:0007669"/>
    <property type="project" value="UniProtKB-KW"/>
</dbReference>
<keyword evidence="7 11" id="KW-0560">Oxidoreductase</keyword>
<dbReference type="GO" id="GO:0004488">
    <property type="term" value="F:methylenetetrahydrofolate dehydrogenase (NADP+) activity"/>
    <property type="evidence" value="ECO:0007669"/>
    <property type="project" value="UniProtKB-UniRule"/>
</dbReference>